<dbReference type="Pfam" id="PF03099">
    <property type="entry name" value="BPL_LplA_LipB"/>
    <property type="match status" value="1"/>
</dbReference>
<proteinExistence type="predicted"/>
<dbReference type="STRING" id="667014.Thein_1909"/>
<evidence type="ECO:0000313" key="3">
    <source>
        <dbReference type="EMBL" id="AEH45764.1"/>
    </source>
</evidence>
<keyword evidence="1 3" id="KW-0436">Ligase</keyword>
<organism evidence="3 4">
    <name type="scientific">Thermodesulfatator indicus (strain DSM 15286 / JCM 11887 / CIR29812)</name>
    <dbReference type="NCBI Taxonomy" id="667014"/>
    <lineage>
        <taxon>Bacteria</taxon>
        <taxon>Pseudomonadati</taxon>
        <taxon>Thermodesulfobacteriota</taxon>
        <taxon>Thermodesulfobacteria</taxon>
        <taxon>Thermodesulfobacteriales</taxon>
        <taxon>Thermodesulfatatoraceae</taxon>
        <taxon>Thermodesulfatator</taxon>
    </lineage>
</organism>
<dbReference type="eggNOG" id="COG0340">
    <property type="taxonomic scope" value="Bacteria"/>
</dbReference>
<dbReference type="AlphaFoldDB" id="F8ACC6"/>
<dbReference type="RefSeq" id="WP_013908503.1">
    <property type="nucleotide sequence ID" value="NC_015681.1"/>
</dbReference>
<dbReference type="KEGG" id="tid:Thein_1909"/>
<evidence type="ECO:0000256" key="1">
    <source>
        <dbReference type="ARBA" id="ARBA00022598"/>
    </source>
</evidence>
<feature type="domain" description="BPL/LPL catalytic" evidence="2">
    <location>
        <begin position="40"/>
        <end position="215"/>
    </location>
</feature>
<evidence type="ECO:0000259" key="2">
    <source>
        <dbReference type="PROSITE" id="PS51733"/>
    </source>
</evidence>
<sequence>MKRLVGLEEEISFLLKNFSRIQNEAFYGFPAEEIWRRGEEIGQEILVFERLPRAMNFLRQKIKEDRFIKNGLSVMALEMTAAKGRFTRTWVASKGGLWLSLTLYDDLIPETKGWLPIIIGFALTETVQAYGIPARQKWINDVWINKKKLAGVLIEKNVCAGESWYLVGVGLNVNNFLPPGLPAISLKELLGEELSLLEVAAKFLLNLRKYWGLLKAYEIKLIQEESLKNPLPEIFKKFSDTIGRYVAFGEDLTAKEEGRGLVAGINHLGHLLIELPSGSQIELFSGEIQYL</sequence>
<reference evidence="4" key="1">
    <citation type="submission" date="2011-04" db="EMBL/GenBank/DDBJ databases">
        <title>The complete genome of Thermodesulfatator indicus DSM 15286.</title>
        <authorList>
            <person name="Lucas S."/>
            <person name="Copeland A."/>
            <person name="Lapidus A."/>
            <person name="Bruce D."/>
            <person name="Goodwin L."/>
            <person name="Pitluck S."/>
            <person name="Peters L."/>
            <person name="Kyrpides N."/>
            <person name="Mavromatis K."/>
            <person name="Pagani I."/>
            <person name="Ivanova N."/>
            <person name="Saunders L."/>
            <person name="Detter J.C."/>
            <person name="Tapia R."/>
            <person name="Han C."/>
            <person name="Land M."/>
            <person name="Hauser L."/>
            <person name="Markowitz V."/>
            <person name="Cheng J.-F."/>
            <person name="Hugenholtz P."/>
            <person name="Woyke T."/>
            <person name="Wu D."/>
            <person name="Spring S."/>
            <person name="Schroeder M."/>
            <person name="Brambilla E."/>
            <person name="Klenk H.-P."/>
            <person name="Eisen J.A."/>
        </authorList>
    </citation>
    <scope>NUCLEOTIDE SEQUENCE [LARGE SCALE GENOMIC DNA]</scope>
    <source>
        <strain evidence="4">DSM 15286 / JCM 11887 / CIR29812</strain>
    </source>
</reference>
<dbReference type="PROSITE" id="PS51733">
    <property type="entry name" value="BPL_LPL_CATALYTIC"/>
    <property type="match status" value="1"/>
</dbReference>
<reference evidence="3 4" key="2">
    <citation type="journal article" date="2012" name="Stand. Genomic Sci.">
        <title>Complete genome sequence of the thermophilic sulfate-reducing ocean bacterium Thermodesulfatator indicus type strain (CIR29812(T)).</title>
        <authorList>
            <person name="Anderson I."/>
            <person name="Saunders E."/>
            <person name="Lapidus A."/>
            <person name="Nolan M."/>
            <person name="Lucas S."/>
            <person name="Tice H."/>
            <person name="Del Rio T.G."/>
            <person name="Cheng J.F."/>
            <person name="Han C."/>
            <person name="Tapia R."/>
            <person name="Goodwin L.A."/>
            <person name="Pitluck S."/>
            <person name="Liolios K."/>
            <person name="Mavromatis K."/>
            <person name="Pagani I."/>
            <person name="Ivanova N."/>
            <person name="Mikhailova N."/>
            <person name="Pati A."/>
            <person name="Chen A."/>
            <person name="Palaniappan K."/>
            <person name="Land M."/>
            <person name="Hauser L."/>
            <person name="Jeffries C.D."/>
            <person name="Chang Y.J."/>
            <person name="Brambilla E.M."/>
            <person name="Rohde M."/>
            <person name="Spring S."/>
            <person name="Goker M."/>
            <person name="Detter J.C."/>
            <person name="Woyke T."/>
            <person name="Bristow J."/>
            <person name="Eisen J.A."/>
            <person name="Markowitz V."/>
            <person name="Hugenholtz P."/>
            <person name="Kyrpides N.C."/>
            <person name="Klenk H.P."/>
        </authorList>
    </citation>
    <scope>NUCLEOTIDE SEQUENCE [LARGE SCALE GENOMIC DNA]</scope>
    <source>
        <strain evidence="4">DSM 15286 / JCM 11887 / CIR29812</strain>
    </source>
</reference>
<dbReference type="PANTHER" id="PTHR12835">
    <property type="entry name" value="BIOTIN PROTEIN LIGASE"/>
    <property type="match status" value="1"/>
</dbReference>
<dbReference type="InterPro" id="IPR045864">
    <property type="entry name" value="aa-tRNA-synth_II/BPL/LPL"/>
</dbReference>
<dbReference type="InParanoid" id="F8ACC6"/>
<keyword evidence="4" id="KW-1185">Reference proteome</keyword>
<dbReference type="InterPro" id="IPR004143">
    <property type="entry name" value="BPL_LPL_catalytic"/>
</dbReference>
<dbReference type="PANTHER" id="PTHR12835:SF5">
    <property type="entry name" value="BIOTIN--PROTEIN LIGASE"/>
    <property type="match status" value="1"/>
</dbReference>
<dbReference type="EMBL" id="CP002683">
    <property type="protein sequence ID" value="AEH45764.1"/>
    <property type="molecule type" value="Genomic_DNA"/>
</dbReference>
<dbReference type="OrthoDB" id="9807064at2"/>
<protein>
    <submittedName>
        <fullName evidence="3">Biotin/acetyl-CoA-carboxylase ligase</fullName>
    </submittedName>
</protein>
<dbReference type="GO" id="GO:0004077">
    <property type="term" value="F:biotin--[biotin carboxyl-carrier protein] ligase activity"/>
    <property type="evidence" value="ECO:0007669"/>
    <property type="project" value="InterPro"/>
</dbReference>
<dbReference type="GO" id="GO:0005737">
    <property type="term" value="C:cytoplasm"/>
    <property type="evidence" value="ECO:0007669"/>
    <property type="project" value="TreeGrafter"/>
</dbReference>
<dbReference type="SUPFAM" id="SSF55681">
    <property type="entry name" value="Class II aaRS and biotin synthetases"/>
    <property type="match status" value="1"/>
</dbReference>
<evidence type="ECO:0000313" key="4">
    <source>
        <dbReference type="Proteomes" id="UP000006793"/>
    </source>
</evidence>
<dbReference type="Gene3D" id="3.30.930.10">
    <property type="entry name" value="Bira Bifunctional Protein, Domain 2"/>
    <property type="match status" value="1"/>
</dbReference>
<dbReference type="NCBIfam" id="TIGR00121">
    <property type="entry name" value="birA_ligase"/>
    <property type="match status" value="1"/>
</dbReference>
<dbReference type="InterPro" id="IPR004408">
    <property type="entry name" value="Biotin_CoA_COase_ligase"/>
</dbReference>
<accession>F8ACC6</accession>
<dbReference type="Proteomes" id="UP000006793">
    <property type="component" value="Chromosome"/>
</dbReference>
<dbReference type="HOGENOM" id="CLU_051096_3_0_0"/>
<gene>
    <name evidence="3" type="ordered locus">Thein_1909</name>
</gene>
<name>F8ACC6_THEID</name>
<dbReference type="PaxDb" id="667014-Thein_1909"/>